<gene>
    <name evidence="1" type="ORF">L195_g024193</name>
</gene>
<evidence type="ECO:0000313" key="2">
    <source>
        <dbReference type="Proteomes" id="UP000236291"/>
    </source>
</evidence>
<name>A0A2K3NCY7_TRIPR</name>
<protein>
    <submittedName>
        <fullName evidence="1">Uncharacterized protein</fullName>
    </submittedName>
</protein>
<dbReference type="AlphaFoldDB" id="A0A2K3NCY7"/>
<accession>A0A2K3NCY7</accession>
<sequence length="153" mass="17476">MAMQMRMVEKPNFDLCLTIFDPTWFVPTGATRFRCLCFLIRDLRADSRFDIILLRFRSSIFRFESFKTGFSFGSPEPELEVGLGLVGLKGEKMLGKFHGVTSSSNTVKSELEREESMVIAIAKVKSGERKEGEREETLMKGLIFKDVLQGYSR</sequence>
<evidence type="ECO:0000313" key="1">
    <source>
        <dbReference type="EMBL" id="PNY00906.1"/>
    </source>
</evidence>
<comment type="caution">
    <text evidence="1">The sequence shown here is derived from an EMBL/GenBank/DDBJ whole genome shotgun (WGS) entry which is preliminary data.</text>
</comment>
<reference evidence="1 2" key="2">
    <citation type="journal article" date="2017" name="Front. Plant Sci.">
        <title>Gene Classification and Mining of Molecular Markers Useful in Red Clover (Trifolium pratense) Breeding.</title>
        <authorList>
            <person name="Istvanek J."/>
            <person name="Dluhosova J."/>
            <person name="Dluhos P."/>
            <person name="Patkova L."/>
            <person name="Nedelnik J."/>
            <person name="Repkova J."/>
        </authorList>
    </citation>
    <scope>NUCLEOTIDE SEQUENCE [LARGE SCALE GENOMIC DNA]</scope>
    <source>
        <strain evidence="2">cv. Tatra</strain>
        <tissue evidence="1">Young leaves</tissue>
    </source>
</reference>
<organism evidence="1 2">
    <name type="scientific">Trifolium pratense</name>
    <name type="common">Red clover</name>
    <dbReference type="NCBI Taxonomy" id="57577"/>
    <lineage>
        <taxon>Eukaryota</taxon>
        <taxon>Viridiplantae</taxon>
        <taxon>Streptophyta</taxon>
        <taxon>Embryophyta</taxon>
        <taxon>Tracheophyta</taxon>
        <taxon>Spermatophyta</taxon>
        <taxon>Magnoliopsida</taxon>
        <taxon>eudicotyledons</taxon>
        <taxon>Gunneridae</taxon>
        <taxon>Pentapetalae</taxon>
        <taxon>rosids</taxon>
        <taxon>fabids</taxon>
        <taxon>Fabales</taxon>
        <taxon>Fabaceae</taxon>
        <taxon>Papilionoideae</taxon>
        <taxon>50 kb inversion clade</taxon>
        <taxon>NPAAA clade</taxon>
        <taxon>Hologalegina</taxon>
        <taxon>IRL clade</taxon>
        <taxon>Trifolieae</taxon>
        <taxon>Trifolium</taxon>
    </lineage>
</organism>
<proteinExistence type="predicted"/>
<dbReference type="Proteomes" id="UP000236291">
    <property type="component" value="Unassembled WGS sequence"/>
</dbReference>
<dbReference type="EMBL" id="ASHM01019485">
    <property type="protein sequence ID" value="PNY00906.1"/>
    <property type="molecule type" value="Genomic_DNA"/>
</dbReference>
<reference evidence="1 2" key="1">
    <citation type="journal article" date="2014" name="Am. J. Bot.">
        <title>Genome assembly and annotation for red clover (Trifolium pratense; Fabaceae).</title>
        <authorList>
            <person name="Istvanek J."/>
            <person name="Jaros M."/>
            <person name="Krenek A."/>
            <person name="Repkova J."/>
        </authorList>
    </citation>
    <scope>NUCLEOTIDE SEQUENCE [LARGE SCALE GENOMIC DNA]</scope>
    <source>
        <strain evidence="2">cv. Tatra</strain>
        <tissue evidence="1">Young leaves</tissue>
    </source>
</reference>